<dbReference type="EMBL" id="DSTT01000001">
    <property type="protein sequence ID" value="HFK23231.1"/>
    <property type="molecule type" value="Genomic_DNA"/>
</dbReference>
<accession>A0A7C3J5F9</accession>
<comment type="similarity">
    <text evidence="1">Belongs to the arginase family. Agmatinase subfamily.</text>
</comment>
<dbReference type="Pfam" id="PF00491">
    <property type="entry name" value="Arginase"/>
    <property type="match status" value="1"/>
</dbReference>
<dbReference type="InterPro" id="IPR020855">
    <property type="entry name" value="Ureohydrolase_Mn_BS"/>
</dbReference>
<evidence type="ECO:0000256" key="2">
    <source>
        <dbReference type="ARBA" id="ARBA00022723"/>
    </source>
</evidence>
<dbReference type="PROSITE" id="PS01053">
    <property type="entry name" value="ARGINASE_1"/>
    <property type="match status" value="1"/>
</dbReference>
<organism evidence="6">
    <name type="scientific">candidate division WOR-3 bacterium</name>
    <dbReference type="NCBI Taxonomy" id="2052148"/>
    <lineage>
        <taxon>Bacteria</taxon>
        <taxon>Bacteria division WOR-3</taxon>
    </lineage>
</organism>
<protein>
    <submittedName>
        <fullName evidence="6">Agmatinase</fullName>
        <ecNumber evidence="6">3.5.3.11</ecNumber>
    </submittedName>
</protein>
<sequence>MIYNFLESSTDKKNSDIVIVGYPYDSTSSFRSGSRNGPNSLRFFSWNLETFSNYQKKDIHTKKYFDMGDVELPFGDIKRTNSIIYKTTKKLLNSKKKIISLGGEHSITYPIIKAFNEYYDDFILVVFDAHADLREDYMGVKFSHACVTRNCVKLLGEKRVCQLGIRSYTKEEFEFSKELLFFNEDINSFNFNLLKNKKLYISIDLDVLDPSVFPGTGTPEAGGLNFKEFINFILKFKDYEIVGVDLVELSPEHDISGISQAAAAKIVREIILLL</sequence>
<keyword evidence="2 4" id="KW-0479">Metal-binding</keyword>
<dbReference type="PROSITE" id="PS51409">
    <property type="entry name" value="ARGINASE_2"/>
    <property type="match status" value="1"/>
</dbReference>
<reference evidence="6" key="1">
    <citation type="journal article" date="2020" name="mSystems">
        <title>Genome- and Community-Level Interaction Insights into Carbon Utilization and Element Cycling Functions of Hydrothermarchaeota in Hydrothermal Sediment.</title>
        <authorList>
            <person name="Zhou Z."/>
            <person name="Liu Y."/>
            <person name="Xu W."/>
            <person name="Pan J."/>
            <person name="Luo Z.H."/>
            <person name="Li M."/>
        </authorList>
    </citation>
    <scope>NUCLEOTIDE SEQUENCE [LARGE SCALE GENOMIC DNA]</scope>
    <source>
        <strain evidence="6">SpSt-464</strain>
    </source>
</reference>
<feature type="binding site" evidence="4">
    <location>
        <position position="204"/>
    </location>
    <ligand>
        <name>Mn(2+)</name>
        <dbReference type="ChEBI" id="CHEBI:29035"/>
        <label>1</label>
    </ligand>
</feature>
<dbReference type="GO" id="GO:0033389">
    <property type="term" value="P:putrescine biosynthetic process from arginine, via agmatine"/>
    <property type="evidence" value="ECO:0007669"/>
    <property type="project" value="TreeGrafter"/>
</dbReference>
<dbReference type="InterPro" id="IPR006035">
    <property type="entry name" value="Ureohydrolase"/>
</dbReference>
<dbReference type="EC" id="3.5.3.11" evidence="6"/>
<evidence type="ECO:0000256" key="1">
    <source>
        <dbReference type="ARBA" id="ARBA00009227"/>
    </source>
</evidence>
<dbReference type="InterPro" id="IPR023696">
    <property type="entry name" value="Ureohydrolase_dom_sf"/>
</dbReference>
<feature type="binding site" evidence="4">
    <location>
        <position position="132"/>
    </location>
    <ligand>
        <name>Mn(2+)</name>
        <dbReference type="ChEBI" id="CHEBI:29035"/>
        <label>1</label>
    </ligand>
</feature>
<comment type="caution">
    <text evidence="6">The sequence shown here is derived from an EMBL/GenBank/DDBJ whole genome shotgun (WGS) entry which is preliminary data.</text>
</comment>
<dbReference type="AlphaFoldDB" id="A0A7C3J5F9"/>
<dbReference type="Gene3D" id="3.40.800.10">
    <property type="entry name" value="Ureohydrolase domain"/>
    <property type="match status" value="1"/>
</dbReference>
<dbReference type="PANTHER" id="PTHR11358:SF26">
    <property type="entry name" value="GUANIDINO ACID HYDROLASE, MITOCHONDRIAL"/>
    <property type="match status" value="1"/>
</dbReference>
<dbReference type="PANTHER" id="PTHR11358">
    <property type="entry name" value="ARGINASE/AGMATINASE"/>
    <property type="match status" value="1"/>
</dbReference>
<feature type="binding site" evidence="4">
    <location>
        <position position="206"/>
    </location>
    <ligand>
        <name>Mn(2+)</name>
        <dbReference type="ChEBI" id="CHEBI:29035"/>
        <label>1</label>
    </ligand>
</feature>
<feature type="binding site" evidence="4">
    <location>
        <position position="105"/>
    </location>
    <ligand>
        <name>Mn(2+)</name>
        <dbReference type="ChEBI" id="CHEBI:29035"/>
        <label>1</label>
    </ligand>
</feature>
<dbReference type="SUPFAM" id="SSF52768">
    <property type="entry name" value="Arginase/deacetylase"/>
    <property type="match status" value="1"/>
</dbReference>
<evidence type="ECO:0000313" key="6">
    <source>
        <dbReference type="EMBL" id="HFK23231.1"/>
    </source>
</evidence>
<proteinExistence type="inferred from homology"/>
<keyword evidence="4" id="KW-0464">Manganese</keyword>
<dbReference type="InterPro" id="IPR005925">
    <property type="entry name" value="Agmatinase-rel"/>
</dbReference>
<dbReference type="GO" id="GO:0046872">
    <property type="term" value="F:metal ion binding"/>
    <property type="evidence" value="ECO:0007669"/>
    <property type="project" value="UniProtKB-KW"/>
</dbReference>
<feature type="binding site" evidence="4">
    <location>
        <position position="128"/>
    </location>
    <ligand>
        <name>Mn(2+)</name>
        <dbReference type="ChEBI" id="CHEBI:29035"/>
        <label>1</label>
    </ligand>
</feature>
<dbReference type="PIRSF" id="PIRSF036979">
    <property type="entry name" value="Arginase"/>
    <property type="match status" value="1"/>
</dbReference>
<comment type="cofactor">
    <cofactor evidence="4">
        <name>Mn(2+)</name>
        <dbReference type="ChEBI" id="CHEBI:29035"/>
    </cofactor>
    <text evidence="4">Binds 2 manganese ions per subunit.</text>
</comment>
<name>A0A7C3J5F9_UNCW3</name>
<evidence type="ECO:0000256" key="3">
    <source>
        <dbReference type="ARBA" id="ARBA00022801"/>
    </source>
</evidence>
<dbReference type="GO" id="GO:0008783">
    <property type="term" value="F:agmatinase activity"/>
    <property type="evidence" value="ECO:0007669"/>
    <property type="project" value="UniProtKB-EC"/>
</dbReference>
<gene>
    <name evidence="6" type="primary">speB</name>
    <name evidence="6" type="ORF">ENS15_01045</name>
</gene>
<dbReference type="NCBIfam" id="TIGR01230">
    <property type="entry name" value="agmatinase"/>
    <property type="match status" value="1"/>
</dbReference>
<evidence type="ECO:0000256" key="5">
    <source>
        <dbReference type="RuleBase" id="RU003684"/>
    </source>
</evidence>
<dbReference type="CDD" id="cd11593">
    <property type="entry name" value="Agmatinase-like_2"/>
    <property type="match status" value="1"/>
</dbReference>
<feature type="binding site" evidence="4">
    <location>
        <position position="130"/>
    </location>
    <ligand>
        <name>Mn(2+)</name>
        <dbReference type="ChEBI" id="CHEBI:29035"/>
        <label>1</label>
    </ligand>
</feature>
<keyword evidence="3 5" id="KW-0378">Hydrolase</keyword>
<evidence type="ECO:0000256" key="4">
    <source>
        <dbReference type="PIRSR" id="PIRSR036979-1"/>
    </source>
</evidence>